<organism evidence="4 5">
    <name type="scientific">Flavobacterium rhamnosiphilum</name>
    <dbReference type="NCBI Taxonomy" id="2541724"/>
    <lineage>
        <taxon>Bacteria</taxon>
        <taxon>Pseudomonadati</taxon>
        <taxon>Bacteroidota</taxon>
        <taxon>Flavobacteriia</taxon>
        <taxon>Flavobacteriales</taxon>
        <taxon>Flavobacteriaceae</taxon>
        <taxon>Flavobacterium</taxon>
    </lineage>
</organism>
<dbReference type="RefSeq" id="WP_131917454.1">
    <property type="nucleotide sequence ID" value="NZ_SMLG01000018.1"/>
</dbReference>
<evidence type="ECO:0000256" key="2">
    <source>
        <dbReference type="ARBA" id="ARBA00023002"/>
    </source>
</evidence>
<dbReference type="PRINTS" id="PR00080">
    <property type="entry name" value="SDRFAMILY"/>
</dbReference>
<dbReference type="GO" id="GO:0016491">
    <property type="term" value="F:oxidoreductase activity"/>
    <property type="evidence" value="ECO:0007669"/>
    <property type="project" value="UniProtKB-KW"/>
</dbReference>
<keyword evidence="5" id="KW-1185">Reference proteome</keyword>
<keyword evidence="2" id="KW-0560">Oxidoreductase</keyword>
<evidence type="ECO:0000256" key="1">
    <source>
        <dbReference type="ARBA" id="ARBA00022857"/>
    </source>
</evidence>
<comment type="similarity">
    <text evidence="3">Belongs to the short-chain dehydrogenases/reductases (SDR) family.</text>
</comment>
<dbReference type="PANTHER" id="PTHR43544:SF7">
    <property type="entry name" value="NADB-LER2"/>
    <property type="match status" value="1"/>
</dbReference>
<sequence length="225" mass="24858">MKSNNKIVLITGANSGIGNALAEKLIAENYFVIGTSRNGKIENISSENLFVVALDLTDQNSIENANSIIRNKFKGIDILVNNAGIAPDLDKIKPDFESLKLTFETNVFGLVNFTETILDFVNENGKILNISSIMATLNQVSKIDSTAYRMSKSALNMYTKTLAARLKDKNINVNSIHPGWVQTKLSTEGAPLTTEFSANGIFKLIETEMETGTFWNAELQEKMVW</sequence>
<dbReference type="PANTHER" id="PTHR43544">
    <property type="entry name" value="SHORT-CHAIN DEHYDROGENASE/REDUCTASE"/>
    <property type="match status" value="1"/>
</dbReference>
<dbReference type="InterPro" id="IPR036291">
    <property type="entry name" value="NAD(P)-bd_dom_sf"/>
</dbReference>
<name>A0A4R5F2J5_9FLAO</name>
<dbReference type="AlphaFoldDB" id="A0A4R5F2J5"/>
<dbReference type="Pfam" id="PF00106">
    <property type="entry name" value="adh_short"/>
    <property type="match status" value="1"/>
</dbReference>
<proteinExistence type="inferred from homology"/>
<dbReference type="InterPro" id="IPR002347">
    <property type="entry name" value="SDR_fam"/>
</dbReference>
<gene>
    <name evidence="4" type="ORF">E0I26_16030</name>
</gene>
<dbReference type="GO" id="GO:0005737">
    <property type="term" value="C:cytoplasm"/>
    <property type="evidence" value="ECO:0007669"/>
    <property type="project" value="TreeGrafter"/>
</dbReference>
<dbReference type="SUPFAM" id="SSF51735">
    <property type="entry name" value="NAD(P)-binding Rossmann-fold domains"/>
    <property type="match status" value="1"/>
</dbReference>
<keyword evidence="1" id="KW-0521">NADP</keyword>
<accession>A0A4R5F2J5</accession>
<dbReference type="Gene3D" id="3.40.50.720">
    <property type="entry name" value="NAD(P)-binding Rossmann-like Domain"/>
    <property type="match status" value="1"/>
</dbReference>
<dbReference type="EMBL" id="SMLG01000018">
    <property type="protein sequence ID" value="TDE41685.1"/>
    <property type="molecule type" value="Genomic_DNA"/>
</dbReference>
<dbReference type="PRINTS" id="PR00081">
    <property type="entry name" value="GDHRDH"/>
</dbReference>
<dbReference type="Proteomes" id="UP000294814">
    <property type="component" value="Unassembled WGS sequence"/>
</dbReference>
<comment type="caution">
    <text evidence="4">The sequence shown here is derived from an EMBL/GenBank/DDBJ whole genome shotgun (WGS) entry which is preliminary data.</text>
</comment>
<reference evidence="4 5" key="1">
    <citation type="submission" date="2019-03" db="EMBL/GenBank/DDBJ databases">
        <title>Novel species of Flavobacterium.</title>
        <authorList>
            <person name="Liu Q."/>
            <person name="Xin Y.-H."/>
        </authorList>
    </citation>
    <scope>NUCLEOTIDE SEQUENCE [LARGE SCALE GENOMIC DNA]</scope>
    <source>
        <strain evidence="4 5">LB3P52</strain>
    </source>
</reference>
<dbReference type="OrthoDB" id="5786478at2"/>
<evidence type="ECO:0000256" key="3">
    <source>
        <dbReference type="RuleBase" id="RU000363"/>
    </source>
</evidence>
<evidence type="ECO:0000313" key="5">
    <source>
        <dbReference type="Proteomes" id="UP000294814"/>
    </source>
</evidence>
<evidence type="ECO:0000313" key="4">
    <source>
        <dbReference type="EMBL" id="TDE41685.1"/>
    </source>
</evidence>
<dbReference type="InterPro" id="IPR051468">
    <property type="entry name" value="Fungal_SecMetab_SDRs"/>
</dbReference>
<protein>
    <submittedName>
        <fullName evidence="4">SDR family NAD(P)-dependent oxidoreductase</fullName>
    </submittedName>
</protein>